<dbReference type="InterPro" id="IPR015867">
    <property type="entry name" value="N-reg_PII/ATP_PRibTrfase_C"/>
</dbReference>
<dbReference type="AlphaFoldDB" id="A0A9D1SKJ4"/>
<evidence type="ECO:0000313" key="1">
    <source>
        <dbReference type="EMBL" id="HIU63320.1"/>
    </source>
</evidence>
<dbReference type="Pfam" id="PF06153">
    <property type="entry name" value="CdAMP_rec"/>
    <property type="match status" value="1"/>
</dbReference>
<dbReference type="SUPFAM" id="SSF54913">
    <property type="entry name" value="GlnB-like"/>
    <property type="match status" value="1"/>
</dbReference>
<gene>
    <name evidence="1" type="ORF">IAB07_06095</name>
</gene>
<accession>A0A9D1SKJ4</accession>
<dbReference type="EMBL" id="DVNJ01000032">
    <property type="protein sequence ID" value="HIU63320.1"/>
    <property type="molecule type" value="Genomic_DNA"/>
</dbReference>
<dbReference type="Proteomes" id="UP000824145">
    <property type="component" value="Unassembled WGS sequence"/>
</dbReference>
<reference evidence="1" key="2">
    <citation type="journal article" date="2021" name="PeerJ">
        <title>Extensive microbial diversity within the chicken gut microbiome revealed by metagenomics and culture.</title>
        <authorList>
            <person name="Gilroy R."/>
            <person name="Ravi A."/>
            <person name="Getino M."/>
            <person name="Pursley I."/>
            <person name="Horton D.L."/>
            <person name="Alikhan N.F."/>
            <person name="Baker D."/>
            <person name="Gharbi K."/>
            <person name="Hall N."/>
            <person name="Watson M."/>
            <person name="Adriaenssens E.M."/>
            <person name="Foster-Nyarko E."/>
            <person name="Jarju S."/>
            <person name="Secka A."/>
            <person name="Antonio M."/>
            <person name="Oren A."/>
            <person name="Chaudhuri R.R."/>
            <person name="La Ragione R."/>
            <person name="Hildebrand F."/>
            <person name="Pallen M.J."/>
        </authorList>
    </citation>
    <scope>NUCLEOTIDE SEQUENCE</scope>
    <source>
        <strain evidence="1">9366</strain>
    </source>
</reference>
<organism evidence="1 2">
    <name type="scientific">Candidatus Caccalectryoclostridium excrementigallinarum</name>
    <dbReference type="NCBI Taxonomy" id="2840710"/>
    <lineage>
        <taxon>Bacteria</taxon>
        <taxon>Bacillati</taxon>
        <taxon>Bacillota</taxon>
        <taxon>Clostridia</taxon>
        <taxon>Christensenellales</taxon>
        <taxon>Christensenellaceae</taxon>
        <taxon>Christensenellaceae incertae sedis</taxon>
        <taxon>Candidatus Caccalectryoclostridium</taxon>
    </lineage>
</organism>
<proteinExistence type="predicted"/>
<dbReference type="PANTHER" id="PTHR38456:SF1">
    <property type="entry name" value="CYCLIC DI-AMP RECEPTOR A"/>
    <property type="match status" value="1"/>
</dbReference>
<dbReference type="InterPro" id="IPR011322">
    <property type="entry name" value="N-reg_PII-like_a/b"/>
</dbReference>
<evidence type="ECO:0000313" key="2">
    <source>
        <dbReference type="Proteomes" id="UP000824145"/>
    </source>
</evidence>
<keyword evidence="1" id="KW-0675">Receptor</keyword>
<comment type="caution">
    <text evidence="1">The sequence shown here is derived from an EMBL/GenBank/DDBJ whole genome shotgun (WGS) entry which is preliminary data.</text>
</comment>
<dbReference type="PANTHER" id="PTHR38456">
    <property type="entry name" value="CYCLIC DI-AMP RECEPTOR A"/>
    <property type="match status" value="1"/>
</dbReference>
<dbReference type="Gene3D" id="3.30.70.120">
    <property type="match status" value="1"/>
</dbReference>
<reference evidence="1" key="1">
    <citation type="submission" date="2020-10" db="EMBL/GenBank/DDBJ databases">
        <authorList>
            <person name="Gilroy R."/>
        </authorList>
    </citation>
    <scope>NUCLEOTIDE SEQUENCE</scope>
    <source>
        <strain evidence="1">9366</strain>
    </source>
</reference>
<dbReference type="InterPro" id="IPR010375">
    <property type="entry name" value="CdAMP_rec"/>
</dbReference>
<sequence>MKMVWAILRKEDEETTTHALNDNGFVVTKLATTGAFLRKKNVTLLIGTEDEKVEKVIELLRSHAGKRSKVIYAPPSVAPGLVYAGANSMVPINETIGGATVFVMDVDRYCKI</sequence>
<name>A0A9D1SKJ4_9FIRM</name>
<protein>
    <submittedName>
        <fullName evidence="1">Cyclic-di-AMP receptor</fullName>
    </submittedName>
</protein>